<dbReference type="GO" id="GO:0006508">
    <property type="term" value="P:proteolysis"/>
    <property type="evidence" value="ECO:0007669"/>
    <property type="project" value="UniProtKB-KW"/>
</dbReference>
<evidence type="ECO:0000256" key="6">
    <source>
        <dbReference type="ARBA" id="ARBA00022833"/>
    </source>
</evidence>
<dbReference type="Pfam" id="PF17900">
    <property type="entry name" value="Peptidase_M1_N"/>
    <property type="match status" value="1"/>
</dbReference>
<dbReference type="InterPro" id="IPR042097">
    <property type="entry name" value="Aminopeptidase_N-like_N_sf"/>
</dbReference>
<evidence type="ECO:0000259" key="8">
    <source>
        <dbReference type="Pfam" id="PF01433"/>
    </source>
</evidence>
<keyword evidence="3" id="KW-0645">Protease</keyword>
<organism evidence="10">
    <name type="scientific">metagenome</name>
    <dbReference type="NCBI Taxonomy" id="256318"/>
    <lineage>
        <taxon>unclassified sequences</taxon>
        <taxon>metagenomes</taxon>
    </lineage>
</organism>
<feature type="domain" description="Peptidase M1 membrane alanine aminopeptidase" evidence="8">
    <location>
        <begin position="314"/>
        <end position="457"/>
    </location>
</feature>
<dbReference type="Gene3D" id="1.10.390.10">
    <property type="entry name" value="Neutral Protease Domain 2"/>
    <property type="match status" value="1"/>
</dbReference>
<evidence type="ECO:0000313" key="10">
    <source>
        <dbReference type="EMBL" id="CUR57568.1"/>
    </source>
</evidence>
<evidence type="ECO:0000256" key="1">
    <source>
        <dbReference type="ARBA" id="ARBA00001947"/>
    </source>
</evidence>
<feature type="domain" description="Aminopeptidase N-like N-terminal" evidence="9">
    <location>
        <begin position="158"/>
        <end position="221"/>
    </location>
</feature>
<evidence type="ECO:0000259" key="9">
    <source>
        <dbReference type="Pfam" id="PF17900"/>
    </source>
</evidence>
<evidence type="ECO:0000256" key="4">
    <source>
        <dbReference type="ARBA" id="ARBA00022723"/>
    </source>
</evidence>
<sequence>MTRRTLTTRLAAVLAVALTVPASAVAAGGGTIGASGIGDPYYADYGNGGYDVTHYRIRVGYRPATDRVVGRTVVSAIAKKRLTRFNLDLVLPASKVLVNGKAAGFSQSAHELVVTPRRAIAEGRTMKVLVRYAGKPANFSAHGVSPWITTQDGAAAVGEPEIAPWWFPANDHPRDKAKFDVRVTVPRHVEAIGNGVLVSKTATGTKRTWHWREHKQMATYLAFFVAGQFDITRSRTADGLPVLTAVASNGGSAARFAAEDLARTPEVVDWHAARWGRYPFDALGGVAPAASFGFALENQTRPVYSRLFWTGGNNIYVVVHELAHQWYGDSVSVKNWRDIWLNEGFATFTTWLWSEDHGEGTAQQIFDDTYGGTPANDPFWDVKIGNPGRHNEFNGAVYDRGAMTLQALRNRIGEDDFFTVMRTWARVHRYENAAIPQFIALAERVSGKQLDGFFDHWLYRSTKPAATPANGFPATRTTPGTIVSLAKIAAAQRLISGAERR</sequence>
<dbReference type="GO" id="GO:0008237">
    <property type="term" value="F:metallopeptidase activity"/>
    <property type="evidence" value="ECO:0007669"/>
    <property type="project" value="UniProtKB-KW"/>
</dbReference>
<comment type="cofactor">
    <cofactor evidence="1">
        <name>Zn(2+)</name>
        <dbReference type="ChEBI" id="CHEBI:29105"/>
    </cofactor>
</comment>
<dbReference type="SUPFAM" id="SSF63737">
    <property type="entry name" value="Leukotriene A4 hydrolase N-terminal domain"/>
    <property type="match status" value="1"/>
</dbReference>
<dbReference type="InterPro" id="IPR027268">
    <property type="entry name" value="Peptidase_M4/M1_CTD_sf"/>
</dbReference>
<dbReference type="GO" id="GO:0008270">
    <property type="term" value="F:zinc ion binding"/>
    <property type="evidence" value="ECO:0007669"/>
    <property type="project" value="InterPro"/>
</dbReference>
<evidence type="ECO:0000256" key="5">
    <source>
        <dbReference type="ARBA" id="ARBA00022801"/>
    </source>
</evidence>
<dbReference type="EMBL" id="CZKA01000037">
    <property type="protein sequence ID" value="CUR57568.1"/>
    <property type="molecule type" value="Genomic_DNA"/>
</dbReference>
<dbReference type="InterPro" id="IPR001930">
    <property type="entry name" value="Peptidase_M1"/>
</dbReference>
<keyword evidence="7" id="KW-0482">Metalloprotease</keyword>
<dbReference type="PANTHER" id="PTHR11533:SF297">
    <property type="entry name" value="AMINOPEPTIDASE N"/>
    <property type="match status" value="1"/>
</dbReference>
<comment type="similarity">
    <text evidence="2">Belongs to the peptidase M1 family.</text>
</comment>
<dbReference type="CDD" id="cd09603">
    <property type="entry name" value="M1_APN_like"/>
    <property type="match status" value="1"/>
</dbReference>
<name>A0A2P2C6E4_9ZZZZ</name>
<gene>
    <name evidence="10" type="ORF">NOCA2420082</name>
</gene>
<keyword evidence="4" id="KW-0479">Metal-binding</keyword>
<dbReference type="AlphaFoldDB" id="A0A2P2C6E4"/>
<keyword evidence="5" id="KW-0378">Hydrolase</keyword>
<dbReference type="Gene3D" id="2.60.40.1730">
    <property type="entry name" value="tricorn interacting facor f3 domain"/>
    <property type="match status" value="1"/>
</dbReference>
<accession>A0A2P2C6E4</accession>
<evidence type="ECO:0000256" key="2">
    <source>
        <dbReference type="ARBA" id="ARBA00010136"/>
    </source>
</evidence>
<reference evidence="10" key="1">
    <citation type="submission" date="2015-08" db="EMBL/GenBank/DDBJ databases">
        <authorList>
            <person name="Babu N.S."/>
            <person name="Beckwith C.J."/>
            <person name="Beseler K.G."/>
            <person name="Brison A."/>
            <person name="Carone J.V."/>
            <person name="Caskin T.P."/>
            <person name="Diamond M."/>
            <person name="Durham M.E."/>
            <person name="Foxe J.M."/>
            <person name="Go M."/>
            <person name="Henderson B.A."/>
            <person name="Jones I.B."/>
            <person name="McGettigan J.A."/>
            <person name="Micheletti S.J."/>
            <person name="Nasrallah M.E."/>
            <person name="Ortiz D."/>
            <person name="Piller C.R."/>
            <person name="Privatt S.R."/>
            <person name="Schneider S.L."/>
            <person name="Sharp S."/>
            <person name="Smith T.C."/>
            <person name="Stanton J.D."/>
            <person name="Ullery H.E."/>
            <person name="Wilson R.J."/>
            <person name="Serrano M.G."/>
            <person name="Buck G."/>
            <person name="Lee V."/>
            <person name="Wang Y."/>
            <person name="Carvalho R."/>
            <person name="Voegtly L."/>
            <person name="Shi R."/>
            <person name="Duckworth R."/>
            <person name="Johnson A."/>
            <person name="Loviza R."/>
            <person name="Walstead R."/>
            <person name="Shah Z."/>
            <person name="Kiflezghi M."/>
            <person name="Wade K."/>
            <person name="Ball S.L."/>
            <person name="Bradley K.W."/>
            <person name="Asai D.J."/>
            <person name="Bowman C.A."/>
            <person name="Russell D.A."/>
            <person name="Pope W.H."/>
            <person name="Jacobs-Sera D."/>
            <person name="Hendrix R.W."/>
            <person name="Hatfull G.F."/>
        </authorList>
    </citation>
    <scope>NUCLEOTIDE SEQUENCE</scope>
</reference>
<dbReference type="PRINTS" id="PR00756">
    <property type="entry name" value="ALADIPTASE"/>
</dbReference>
<dbReference type="SUPFAM" id="SSF55486">
    <property type="entry name" value="Metalloproteases ('zincins'), catalytic domain"/>
    <property type="match status" value="1"/>
</dbReference>
<dbReference type="InterPro" id="IPR014782">
    <property type="entry name" value="Peptidase_M1_dom"/>
</dbReference>
<keyword evidence="6" id="KW-0862">Zinc</keyword>
<evidence type="ECO:0000256" key="3">
    <source>
        <dbReference type="ARBA" id="ARBA00022670"/>
    </source>
</evidence>
<evidence type="ECO:0000256" key="7">
    <source>
        <dbReference type="ARBA" id="ARBA00023049"/>
    </source>
</evidence>
<proteinExistence type="inferred from homology"/>
<protein>
    <submittedName>
        <fullName evidence="10">Metallopeptidase</fullName>
    </submittedName>
</protein>
<dbReference type="InterPro" id="IPR050344">
    <property type="entry name" value="Peptidase_M1_aminopeptidases"/>
</dbReference>
<dbReference type="Pfam" id="PF01433">
    <property type="entry name" value="Peptidase_M1"/>
    <property type="match status" value="1"/>
</dbReference>
<dbReference type="PANTHER" id="PTHR11533">
    <property type="entry name" value="PROTEASE M1 ZINC METALLOPROTEASE"/>
    <property type="match status" value="1"/>
</dbReference>
<dbReference type="InterPro" id="IPR045357">
    <property type="entry name" value="Aminopeptidase_N-like_N"/>
</dbReference>